<dbReference type="FunFam" id="1.10.287.310:FF:000002">
    <property type="entry name" value="60S ribosomal protein L35"/>
    <property type="match status" value="1"/>
</dbReference>
<protein>
    <recommendedName>
        <fullName evidence="5">Large ribosomal subunit protein uL29</fullName>
    </recommendedName>
    <alternativeName>
        <fullName evidence="6">60S ribosomal protein L35</fullName>
    </alternativeName>
</protein>
<keyword evidence="4" id="KW-0687">Ribonucleoprotein</keyword>
<evidence type="ECO:0000256" key="7">
    <source>
        <dbReference type="SAM" id="MobiDB-lite"/>
    </source>
</evidence>
<keyword evidence="8" id="KW-1185">Reference proteome</keyword>
<dbReference type="PANTHER" id="PTHR45722:SF2">
    <property type="entry name" value="LARGE RIBOSOMAL SUBUNIT PROTEIN UL29-RELATED"/>
    <property type="match status" value="1"/>
</dbReference>
<reference evidence="9" key="1">
    <citation type="submission" date="2025-08" db="UniProtKB">
        <authorList>
            <consortium name="RefSeq"/>
        </authorList>
    </citation>
    <scope>IDENTIFICATION</scope>
    <source>
        <tissue evidence="9">Whole blood</tissue>
    </source>
</reference>
<dbReference type="InterPro" id="IPR036049">
    <property type="entry name" value="Ribosomal_uL29_sf"/>
</dbReference>
<evidence type="ECO:0000313" key="9">
    <source>
        <dbReference type="RefSeq" id="XP_053750205.1"/>
    </source>
</evidence>
<keyword evidence="3" id="KW-0689">Ribosomal protein</keyword>
<dbReference type="GO" id="GO:0022625">
    <property type="term" value="C:cytosolic large ribosomal subunit"/>
    <property type="evidence" value="ECO:0007669"/>
    <property type="project" value="InterPro"/>
</dbReference>
<evidence type="ECO:0000256" key="3">
    <source>
        <dbReference type="ARBA" id="ARBA00022980"/>
    </source>
</evidence>
<dbReference type="GeneID" id="109259609"/>
<dbReference type="InterPro" id="IPR045059">
    <property type="entry name" value="Ribosomal_uL29_euk"/>
</dbReference>
<evidence type="ECO:0000256" key="2">
    <source>
        <dbReference type="ARBA" id="ARBA00011133"/>
    </source>
</evidence>
<dbReference type="GO" id="GO:0003729">
    <property type="term" value="F:mRNA binding"/>
    <property type="evidence" value="ECO:0007669"/>
    <property type="project" value="TreeGrafter"/>
</dbReference>
<sequence length="139" mass="16021">MRVYLPQEKHNSNYLNLGDRTREGKSQESRIGKGKKGEEEVLRQAAEDLKVELSQPRVAKLTGGAASKLSTIRVVRKSITCILTVINQTQKENLRKFHTGEKYEPLICGARRHEENPKTKQQQQRTEQLHLLRQYLDKA</sequence>
<evidence type="ECO:0000313" key="8">
    <source>
        <dbReference type="Proteomes" id="UP001165780"/>
    </source>
</evidence>
<dbReference type="GO" id="GO:0003735">
    <property type="term" value="F:structural constituent of ribosome"/>
    <property type="evidence" value="ECO:0007669"/>
    <property type="project" value="InterPro"/>
</dbReference>
<dbReference type="GO" id="GO:0006412">
    <property type="term" value="P:translation"/>
    <property type="evidence" value="ECO:0007669"/>
    <property type="project" value="InterPro"/>
</dbReference>
<feature type="region of interest" description="Disordered" evidence="7">
    <location>
        <begin position="10"/>
        <end position="39"/>
    </location>
</feature>
<dbReference type="RefSeq" id="XP_053750205.1">
    <property type="nucleotide sequence ID" value="XM_053894230.1"/>
</dbReference>
<evidence type="ECO:0000256" key="4">
    <source>
        <dbReference type="ARBA" id="ARBA00023274"/>
    </source>
</evidence>
<accession>A0A9W2UVK1</accession>
<organism evidence="8 9">
    <name type="scientific">Panthera pardus</name>
    <name type="common">Leopard</name>
    <name type="synonym">Felis pardus</name>
    <dbReference type="NCBI Taxonomy" id="9691"/>
    <lineage>
        <taxon>Eukaryota</taxon>
        <taxon>Metazoa</taxon>
        <taxon>Chordata</taxon>
        <taxon>Craniata</taxon>
        <taxon>Vertebrata</taxon>
        <taxon>Euteleostomi</taxon>
        <taxon>Mammalia</taxon>
        <taxon>Eutheria</taxon>
        <taxon>Laurasiatheria</taxon>
        <taxon>Carnivora</taxon>
        <taxon>Feliformia</taxon>
        <taxon>Felidae</taxon>
        <taxon>Pantherinae</taxon>
        <taxon>Panthera</taxon>
    </lineage>
</organism>
<dbReference type="NCBIfam" id="TIGR00012">
    <property type="entry name" value="L29"/>
    <property type="match status" value="1"/>
</dbReference>
<proteinExistence type="inferred from homology"/>
<gene>
    <name evidence="9" type="primary">LOC109259609</name>
</gene>
<evidence type="ECO:0000256" key="1">
    <source>
        <dbReference type="ARBA" id="ARBA00009254"/>
    </source>
</evidence>
<dbReference type="GO" id="GO:0000463">
    <property type="term" value="P:maturation of LSU-rRNA from tricistronic rRNA transcript (SSU-rRNA, 5.8S rRNA, LSU-rRNA)"/>
    <property type="evidence" value="ECO:0007669"/>
    <property type="project" value="InterPro"/>
</dbReference>
<comment type="similarity">
    <text evidence="1">Belongs to the universal ribosomal protein uL29 family.</text>
</comment>
<dbReference type="Proteomes" id="UP001165780">
    <property type="component" value="Unplaced"/>
</dbReference>
<comment type="subunit">
    <text evidence="2">Component of the large ribosomal subunit.</text>
</comment>
<dbReference type="InterPro" id="IPR001854">
    <property type="entry name" value="Ribosomal_uL29"/>
</dbReference>
<dbReference type="SUPFAM" id="SSF46561">
    <property type="entry name" value="Ribosomal protein L29 (L29p)"/>
    <property type="match status" value="1"/>
</dbReference>
<dbReference type="PANTHER" id="PTHR45722">
    <property type="entry name" value="60S RIBOSOMAL PROTEIN L35"/>
    <property type="match status" value="1"/>
</dbReference>
<dbReference type="AlphaFoldDB" id="A0A9W2UVK1"/>
<name>A0A9W2UVK1_PANPR</name>
<feature type="compositionally biased region" description="Basic and acidic residues" evidence="7">
    <location>
        <begin position="19"/>
        <end position="39"/>
    </location>
</feature>
<dbReference type="Pfam" id="PF00831">
    <property type="entry name" value="Ribosomal_L29"/>
    <property type="match status" value="1"/>
</dbReference>
<evidence type="ECO:0000256" key="6">
    <source>
        <dbReference type="ARBA" id="ARBA00035334"/>
    </source>
</evidence>
<dbReference type="Gene3D" id="1.10.287.310">
    <property type="match status" value="1"/>
</dbReference>
<evidence type="ECO:0000256" key="5">
    <source>
        <dbReference type="ARBA" id="ARBA00035204"/>
    </source>
</evidence>